<dbReference type="EMBL" id="GGEC01034330">
    <property type="protein sequence ID" value="MBX14814.1"/>
    <property type="molecule type" value="Transcribed_RNA"/>
</dbReference>
<dbReference type="AlphaFoldDB" id="A0A2P2LA33"/>
<name>A0A2P2LA33_RHIMU</name>
<protein>
    <submittedName>
        <fullName evidence="1">Uncharacterized protein</fullName>
    </submittedName>
</protein>
<organism evidence="1">
    <name type="scientific">Rhizophora mucronata</name>
    <name type="common">Asiatic mangrove</name>
    <dbReference type="NCBI Taxonomy" id="61149"/>
    <lineage>
        <taxon>Eukaryota</taxon>
        <taxon>Viridiplantae</taxon>
        <taxon>Streptophyta</taxon>
        <taxon>Embryophyta</taxon>
        <taxon>Tracheophyta</taxon>
        <taxon>Spermatophyta</taxon>
        <taxon>Magnoliopsida</taxon>
        <taxon>eudicotyledons</taxon>
        <taxon>Gunneridae</taxon>
        <taxon>Pentapetalae</taxon>
        <taxon>rosids</taxon>
        <taxon>fabids</taxon>
        <taxon>Malpighiales</taxon>
        <taxon>Rhizophoraceae</taxon>
        <taxon>Rhizophora</taxon>
    </lineage>
</organism>
<reference evidence="1" key="1">
    <citation type="submission" date="2018-02" db="EMBL/GenBank/DDBJ databases">
        <title>Rhizophora mucronata_Transcriptome.</title>
        <authorList>
            <person name="Meera S.P."/>
            <person name="Sreeshan A."/>
            <person name="Augustine A."/>
        </authorList>
    </citation>
    <scope>NUCLEOTIDE SEQUENCE</scope>
    <source>
        <tissue evidence="1">Leaf</tissue>
    </source>
</reference>
<evidence type="ECO:0000313" key="1">
    <source>
        <dbReference type="EMBL" id="MBX14814.1"/>
    </source>
</evidence>
<proteinExistence type="predicted"/>
<sequence length="69" mass="8445">MKQPLLANLCGFRLKITRSVDRQTIKEAKKFRENRNLNPKLMRLYINIKRNLFKLHKYKYHINKCISVR</sequence>
<accession>A0A2P2LA33</accession>